<dbReference type="PIRSF" id="PIRSF002419">
    <property type="entry name" value="Tetraspanin"/>
    <property type="match status" value="1"/>
</dbReference>
<dbReference type="GO" id="GO:0005886">
    <property type="term" value="C:plasma membrane"/>
    <property type="evidence" value="ECO:0007669"/>
    <property type="project" value="TreeGrafter"/>
</dbReference>
<dbReference type="AlphaFoldDB" id="A0A7L2V5D1"/>
<gene>
    <name evidence="8" type="primary">Cd82_0</name>
    <name evidence="8" type="ORF">BRALEP_R05673</name>
</gene>
<dbReference type="Pfam" id="PF00335">
    <property type="entry name" value="Tetraspanin"/>
    <property type="match status" value="1"/>
</dbReference>
<reference evidence="8 9" key="1">
    <citation type="submission" date="2019-09" db="EMBL/GenBank/DDBJ databases">
        <title>Bird 10,000 Genomes (B10K) Project - Family phase.</title>
        <authorList>
            <person name="Zhang G."/>
        </authorList>
    </citation>
    <scope>NUCLEOTIDE SEQUENCE [LARGE SCALE GENOMIC DNA]</scope>
    <source>
        <strain evidence="8">B10K-DU-012-52</strain>
    </source>
</reference>
<feature type="disulfide bond" evidence="6">
    <location>
        <begin position="162"/>
        <end position="197"/>
    </location>
</feature>
<dbReference type="EMBL" id="VYZX01005060">
    <property type="protein sequence ID" value="NXS53065.1"/>
    <property type="molecule type" value="Genomic_DNA"/>
</dbReference>
<dbReference type="InterPro" id="IPR000301">
    <property type="entry name" value="Tetraspanin_animals"/>
</dbReference>
<keyword evidence="6" id="KW-1015">Disulfide bond</keyword>
<name>A0A7L2V5D1_9AVES</name>
<dbReference type="OrthoDB" id="6361633at2759"/>
<comment type="caution">
    <text evidence="8">The sequence shown here is derived from an EMBL/GenBank/DDBJ whole genome shotgun (WGS) entry which is preliminary data.</text>
</comment>
<evidence type="ECO:0000256" key="7">
    <source>
        <dbReference type="RuleBase" id="RU361218"/>
    </source>
</evidence>
<keyword evidence="4 7" id="KW-1133">Transmembrane helix</keyword>
<feature type="transmembrane region" description="Helical" evidence="7">
    <location>
        <begin position="63"/>
        <end position="86"/>
    </location>
</feature>
<dbReference type="PRINTS" id="PR00259">
    <property type="entry name" value="TMFOUR"/>
</dbReference>
<accession>A0A7L2V5D1</accession>
<dbReference type="InterPro" id="IPR008952">
    <property type="entry name" value="Tetraspanin_EC2_sf"/>
</dbReference>
<evidence type="ECO:0000256" key="4">
    <source>
        <dbReference type="ARBA" id="ARBA00022989"/>
    </source>
</evidence>
<comment type="similarity">
    <text evidence="2 7">Belongs to the tetraspanin (TM4SF) family.</text>
</comment>
<dbReference type="SUPFAM" id="SSF48652">
    <property type="entry name" value="Tetraspanin"/>
    <property type="match status" value="1"/>
</dbReference>
<organism evidence="8 9">
    <name type="scientific">Brachypteracias leptosomus</name>
    <name type="common">short-legged ground-roller</name>
    <dbReference type="NCBI Taxonomy" id="135165"/>
    <lineage>
        <taxon>Eukaryota</taxon>
        <taxon>Metazoa</taxon>
        <taxon>Chordata</taxon>
        <taxon>Craniata</taxon>
        <taxon>Vertebrata</taxon>
        <taxon>Euteleostomi</taxon>
        <taxon>Archelosauria</taxon>
        <taxon>Archosauria</taxon>
        <taxon>Dinosauria</taxon>
        <taxon>Saurischia</taxon>
        <taxon>Theropoda</taxon>
        <taxon>Coelurosauria</taxon>
        <taxon>Aves</taxon>
        <taxon>Neognathae</taxon>
        <taxon>Neoaves</taxon>
        <taxon>Telluraves</taxon>
        <taxon>Coraciimorphae</taxon>
        <taxon>Coraciiformes</taxon>
        <taxon>Brachypteraciidae</taxon>
        <taxon>Brachypteracias</taxon>
    </lineage>
</organism>
<keyword evidence="5 7" id="KW-0472">Membrane</keyword>
<protein>
    <recommendedName>
        <fullName evidence="7">Tetraspanin</fullName>
    </recommendedName>
</protein>
<dbReference type="Proteomes" id="UP000520535">
    <property type="component" value="Unassembled WGS sequence"/>
</dbReference>
<sequence length="258" mass="29865">FRTENRRMKIRKKILIQKYYLNVFNAIFLALGLMLLTFGLWLLFDRSNLFSVLFSSGKNQLVAYISCILLGTGSVITFISAMGFLGSIMESKCLLVTHLSFQILVFVTQMAILLLIFVKKEEVHNQWNNRIDEVISEYGNESLVAQEPVWNILNAVQHNMECCGRYNITQWERNKTKENSTQVPCSCTTSSLKKWFCHVSMDLTYSKGCEEYLNTWFENNVLILTAIIISLLITQVLSITLTGQLFRNFRKNNIWPNE</sequence>
<evidence type="ECO:0000256" key="6">
    <source>
        <dbReference type="PIRSR" id="PIRSR002419-1"/>
    </source>
</evidence>
<evidence type="ECO:0000256" key="5">
    <source>
        <dbReference type="ARBA" id="ARBA00023136"/>
    </source>
</evidence>
<evidence type="ECO:0000313" key="8">
    <source>
        <dbReference type="EMBL" id="NXS53065.1"/>
    </source>
</evidence>
<dbReference type="FunFam" id="1.10.1450.10:FF:000025">
    <property type="entry name" value="Tetraspanin"/>
    <property type="match status" value="1"/>
</dbReference>
<feature type="non-terminal residue" evidence="8">
    <location>
        <position position="1"/>
    </location>
</feature>
<feature type="non-terminal residue" evidence="8">
    <location>
        <position position="258"/>
    </location>
</feature>
<feature type="transmembrane region" description="Helical" evidence="7">
    <location>
        <begin position="93"/>
        <end position="118"/>
    </location>
</feature>
<proteinExistence type="inferred from homology"/>
<evidence type="ECO:0000313" key="9">
    <source>
        <dbReference type="Proteomes" id="UP000520535"/>
    </source>
</evidence>
<evidence type="ECO:0000256" key="2">
    <source>
        <dbReference type="ARBA" id="ARBA00006840"/>
    </source>
</evidence>
<evidence type="ECO:0000256" key="1">
    <source>
        <dbReference type="ARBA" id="ARBA00004141"/>
    </source>
</evidence>
<comment type="subcellular location">
    <subcellularLocation>
        <location evidence="1 7">Membrane</location>
        <topology evidence="1 7">Multi-pass membrane protein</topology>
    </subcellularLocation>
</comment>
<keyword evidence="3 7" id="KW-0812">Transmembrane</keyword>
<dbReference type="Gene3D" id="1.10.1450.10">
    <property type="entry name" value="Tetraspanin"/>
    <property type="match status" value="1"/>
</dbReference>
<feature type="transmembrane region" description="Helical" evidence="7">
    <location>
        <begin position="20"/>
        <end position="43"/>
    </location>
</feature>
<dbReference type="PANTHER" id="PTHR19282">
    <property type="entry name" value="TETRASPANIN"/>
    <property type="match status" value="1"/>
</dbReference>
<feature type="disulfide bond" evidence="6">
    <location>
        <begin position="163"/>
        <end position="185"/>
    </location>
</feature>
<keyword evidence="9" id="KW-1185">Reference proteome</keyword>
<dbReference type="InterPro" id="IPR018499">
    <property type="entry name" value="Tetraspanin/Peripherin"/>
</dbReference>
<feature type="transmembrane region" description="Helical" evidence="7">
    <location>
        <begin position="221"/>
        <end position="241"/>
    </location>
</feature>
<dbReference type="PANTHER" id="PTHR19282:SF527">
    <property type="entry name" value="TETRASPANIN"/>
    <property type="match status" value="1"/>
</dbReference>
<evidence type="ECO:0000256" key="3">
    <source>
        <dbReference type="ARBA" id="ARBA00022692"/>
    </source>
</evidence>